<protein>
    <submittedName>
        <fullName evidence="2">Uncharacterized protein</fullName>
    </submittedName>
</protein>
<dbReference type="AlphaFoldDB" id="X6NPD8"/>
<evidence type="ECO:0000313" key="3">
    <source>
        <dbReference type="Proteomes" id="UP000023152"/>
    </source>
</evidence>
<organism evidence="2 3">
    <name type="scientific">Reticulomyxa filosa</name>
    <dbReference type="NCBI Taxonomy" id="46433"/>
    <lineage>
        <taxon>Eukaryota</taxon>
        <taxon>Sar</taxon>
        <taxon>Rhizaria</taxon>
        <taxon>Retaria</taxon>
        <taxon>Foraminifera</taxon>
        <taxon>Monothalamids</taxon>
        <taxon>Reticulomyxidae</taxon>
        <taxon>Reticulomyxa</taxon>
    </lineage>
</organism>
<name>X6NPD8_RETFI</name>
<feature type="region of interest" description="Disordered" evidence="1">
    <location>
        <begin position="62"/>
        <end position="88"/>
    </location>
</feature>
<sequence length="224" mass="25975">MDSLVLNCQVVLPPKPPLEHFLDTLPAPFREEYPSIRGPLGKKFIFLQFLKNFHPLQVKNFSPSQHSRSKLHQKSNLSKHIHKSSPPLKSQGMYMSLSHLHIFYLLFAHVKKKGTSVLDSVVSVFTKPFLSKSEDTGPQDAIMMSPLSTMTDSMMRSSSNQRTSSEEERSGEEKEEEIESSQVSTYQQMIKEFENGIFMFVRSIRYFDKQTYLYLKCNTQRNQW</sequence>
<proteinExistence type="predicted"/>
<accession>X6NPD8</accession>
<reference evidence="2 3" key="1">
    <citation type="journal article" date="2013" name="Curr. Biol.">
        <title>The Genome of the Foraminiferan Reticulomyxa filosa.</title>
        <authorList>
            <person name="Glockner G."/>
            <person name="Hulsmann N."/>
            <person name="Schleicher M."/>
            <person name="Noegel A.A."/>
            <person name="Eichinger L."/>
            <person name="Gallinger C."/>
            <person name="Pawlowski J."/>
            <person name="Sierra R."/>
            <person name="Euteneuer U."/>
            <person name="Pillet L."/>
            <person name="Moustafa A."/>
            <person name="Platzer M."/>
            <person name="Groth M."/>
            <person name="Szafranski K."/>
            <person name="Schliwa M."/>
        </authorList>
    </citation>
    <scope>NUCLEOTIDE SEQUENCE [LARGE SCALE GENOMIC DNA]</scope>
</reference>
<evidence type="ECO:0000313" key="2">
    <source>
        <dbReference type="EMBL" id="ETO28150.1"/>
    </source>
</evidence>
<comment type="caution">
    <text evidence="2">The sequence shown here is derived from an EMBL/GenBank/DDBJ whole genome shotgun (WGS) entry which is preliminary data.</text>
</comment>
<gene>
    <name evidence="2" type="ORF">RFI_08983</name>
</gene>
<dbReference type="Proteomes" id="UP000023152">
    <property type="component" value="Unassembled WGS sequence"/>
</dbReference>
<keyword evidence="3" id="KW-1185">Reference proteome</keyword>
<feature type="region of interest" description="Disordered" evidence="1">
    <location>
        <begin position="150"/>
        <end position="181"/>
    </location>
</feature>
<feature type="compositionally biased region" description="Low complexity" evidence="1">
    <location>
        <begin position="150"/>
        <end position="159"/>
    </location>
</feature>
<feature type="compositionally biased region" description="Basic residues" evidence="1">
    <location>
        <begin position="67"/>
        <end position="83"/>
    </location>
</feature>
<evidence type="ECO:0000256" key="1">
    <source>
        <dbReference type="SAM" id="MobiDB-lite"/>
    </source>
</evidence>
<dbReference type="EMBL" id="ASPP01006833">
    <property type="protein sequence ID" value="ETO28150.1"/>
    <property type="molecule type" value="Genomic_DNA"/>
</dbReference>